<proteinExistence type="predicted"/>
<dbReference type="Pfam" id="PF00072">
    <property type="entry name" value="Response_reg"/>
    <property type="match status" value="1"/>
</dbReference>
<dbReference type="EMBL" id="BMWY01000001">
    <property type="protein sequence ID" value="GGZ46356.1"/>
    <property type="molecule type" value="Genomic_DNA"/>
</dbReference>
<dbReference type="GeneID" id="94368122"/>
<dbReference type="Proteomes" id="UP000615593">
    <property type="component" value="Unassembled WGS sequence"/>
</dbReference>
<evidence type="ECO:0000313" key="5">
    <source>
        <dbReference type="Proteomes" id="UP000615593"/>
    </source>
</evidence>
<feature type="modified residue" description="4-aspartylphosphate" evidence="2">
    <location>
        <position position="53"/>
    </location>
</feature>
<organism evidence="4 5">
    <name type="scientific">Mesonia mobilis</name>
    <dbReference type="NCBI Taxonomy" id="369791"/>
    <lineage>
        <taxon>Bacteria</taxon>
        <taxon>Pseudomonadati</taxon>
        <taxon>Bacteroidota</taxon>
        <taxon>Flavobacteriia</taxon>
        <taxon>Flavobacteriales</taxon>
        <taxon>Flavobacteriaceae</taxon>
        <taxon>Mesonia</taxon>
    </lineage>
</organism>
<comment type="caution">
    <text evidence="4">The sequence shown here is derived from an EMBL/GenBank/DDBJ whole genome shotgun (WGS) entry which is preliminary data.</text>
</comment>
<evidence type="ECO:0000313" key="4">
    <source>
        <dbReference type="EMBL" id="GGZ46356.1"/>
    </source>
</evidence>
<evidence type="ECO:0000256" key="2">
    <source>
        <dbReference type="PROSITE-ProRule" id="PRU00169"/>
    </source>
</evidence>
<dbReference type="Gene3D" id="3.40.50.2300">
    <property type="match status" value="1"/>
</dbReference>
<dbReference type="InterPro" id="IPR001789">
    <property type="entry name" value="Sig_transdc_resp-reg_receiver"/>
</dbReference>
<accession>A0ABQ3BIQ7</accession>
<keyword evidence="1 2" id="KW-0597">Phosphoprotein</keyword>
<dbReference type="PANTHER" id="PTHR43547:SF2">
    <property type="entry name" value="HYBRID SIGNAL TRANSDUCTION HISTIDINE KINASE C"/>
    <property type="match status" value="1"/>
</dbReference>
<gene>
    <name evidence="4" type="ORF">GCM10008088_04730</name>
</gene>
<name>A0ABQ3BIQ7_9FLAO</name>
<sequence length="125" mass="14339">MKKQILIVDDKQSLSALVAQFLHQNFEVITKKNGMEAMLWLQDSHLPDLIITDLEMPKMDGLELIKRIKESGFFAEIPVMVLSCKYTSKDRIECLKAGATDYMVKPFNPEELLIRLENILQKSIA</sequence>
<keyword evidence="5" id="KW-1185">Reference proteome</keyword>
<feature type="domain" description="Response regulatory" evidence="3">
    <location>
        <begin position="4"/>
        <end position="120"/>
    </location>
</feature>
<evidence type="ECO:0000256" key="1">
    <source>
        <dbReference type="ARBA" id="ARBA00022553"/>
    </source>
</evidence>
<protein>
    <submittedName>
        <fullName evidence="4">Two-component system response regulator</fullName>
    </submittedName>
</protein>
<dbReference type="PANTHER" id="PTHR43547">
    <property type="entry name" value="TWO-COMPONENT HISTIDINE KINASE"/>
    <property type="match status" value="1"/>
</dbReference>
<dbReference type="SMART" id="SM00448">
    <property type="entry name" value="REC"/>
    <property type="match status" value="1"/>
</dbReference>
<reference evidence="5" key="1">
    <citation type="journal article" date="2019" name="Int. J. Syst. Evol. Microbiol.">
        <title>The Global Catalogue of Microorganisms (GCM) 10K type strain sequencing project: providing services to taxonomists for standard genome sequencing and annotation.</title>
        <authorList>
            <consortium name="The Broad Institute Genomics Platform"/>
            <consortium name="The Broad Institute Genome Sequencing Center for Infectious Disease"/>
            <person name="Wu L."/>
            <person name="Ma J."/>
        </authorList>
    </citation>
    <scope>NUCLEOTIDE SEQUENCE [LARGE SCALE GENOMIC DNA]</scope>
    <source>
        <strain evidence="5">KCTC 12708</strain>
    </source>
</reference>
<dbReference type="RefSeq" id="WP_027886080.1">
    <property type="nucleotide sequence ID" value="NZ_BMWY01000001.1"/>
</dbReference>
<evidence type="ECO:0000259" key="3">
    <source>
        <dbReference type="PROSITE" id="PS50110"/>
    </source>
</evidence>
<dbReference type="InterPro" id="IPR011006">
    <property type="entry name" value="CheY-like_superfamily"/>
</dbReference>
<dbReference type="PROSITE" id="PS50110">
    <property type="entry name" value="RESPONSE_REGULATORY"/>
    <property type="match status" value="1"/>
</dbReference>
<dbReference type="SUPFAM" id="SSF52172">
    <property type="entry name" value="CheY-like"/>
    <property type="match status" value="1"/>
</dbReference>